<feature type="region of interest" description="Disordered" evidence="1">
    <location>
        <begin position="125"/>
        <end position="151"/>
    </location>
</feature>
<evidence type="ECO:0000313" key="3">
    <source>
        <dbReference type="EMBL" id="SMP74430.1"/>
    </source>
</evidence>
<dbReference type="PANTHER" id="PTHR30547:SF0">
    <property type="entry name" value="BLR8175 PROTEIN"/>
    <property type="match status" value="1"/>
</dbReference>
<proteinExistence type="predicted"/>
<evidence type="ECO:0000256" key="1">
    <source>
        <dbReference type="SAM" id="MobiDB-lite"/>
    </source>
</evidence>
<feature type="domain" description="YhcG PDDEXK nuclease" evidence="2">
    <location>
        <begin position="50"/>
        <end position="103"/>
    </location>
</feature>
<dbReference type="EMBL" id="FXUG01000017">
    <property type="protein sequence ID" value="SMP74430.1"/>
    <property type="molecule type" value="Genomic_DNA"/>
</dbReference>
<protein>
    <recommendedName>
        <fullName evidence="2">YhcG PDDEXK nuclease domain-containing protein</fullName>
    </recommendedName>
</protein>
<dbReference type="PANTHER" id="PTHR30547">
    <property type="entry name" value="UNCHARACTERIZED PROTEIN YHCG-RELATED"/>
    <property type="match status" value="1"/>
</dbReference>
<evidence type="ECO:0000313" key="4">
    <source>
        <dbReference type="Proteomes" id="UP001158067"/>
    </source>
</evidence>
<gene>
    <name evidence="3" type="ORF">SAMN06265222_117133</name>
</gene>
<dbReference type="InterPro" id="IPR053148">
    <property type="entry name" value="PD-DEXK-like_domain"/>
</dbReference>
<accession>A0ABY1QKT7</accession>
<organism evidence="3 4">
    <name type="scientific">Neorhodopirellula lusitana</name>
    <dbReference type="NCBI Taxonomy" id="445327"/>
    <lineage>
        <taxon>Bacteria</taxon>
        <taxon>Pseudomonadati</taxon>
        <taxon>Planctomycetota</taxon>
        <taxon>Planctomycetia</taxon>
        <taxon>Pirellulales</taxon>
        <taxon>Pirellulaceae</taxon>
        <taxon>Neorhodopirellula</taxon>
    </lineage>
</organism>
<dbReference type="Pfam" id="PF06250">
    <property type="entry name" value="YhcG_C"/>
    <property type="match status" value="1"/>
</dbReference>
<name>A0ABY1QKT7_9BACT</name>
<keyword evidence="4" id="KW-1185">Reference proteome</keyword>
<evidence type="ECO:0000259" key="2">
    <source>
        <dbReference type="Pfam" id="PF06250"/>
    </source>
</evidence>
<dbReference type="InterPro" id="IPR009362">
    <property type="entry name" value="YhcG_C"/>
</dbReference>
<sequence length="175" mass="19783">MGKRCWGKGAAHPRAVLTHQIESDSHLREGKAINNFEATLAQPESHLARQTLRTPYNFDFLTLTGRHSERELEDGLIDHLTKFLLEFGASFAFVGRRYNYSIDLRISSTCEAKLRTRLVKTEQAASCPKLSRRRPPEHQKPKCKGGLVAQTKAPSHKCLEMSASDRGQRNPESRV</sequence>
<reference evidence="3 4" key="1">
    <citation type="submission" date="2017-05" db="EMBL/GenBank/DDBJ databases">
        <authorList>
            <person name="Varghese N."/>
            <person name="Submissions S."/>
        </authorList>
    </citation>
    <scope>NUCLEOTIDE SEQUENCE [LARGE SCALE GENOMIC DNA]</scope>
    <source>
        <strain evidence="3 4">DSM 25457</strain>
    </source>
</reference>
<comment type="caution">
    <text evidence="3">The sequence shown here is derived from an EMBL/GenBank/DDBJ whole genome shotgun (WGS) entry which is preliminary data.</text>
</comment>
<dbReference type="Proteomes" id="UP001158067">
    <property type="component" value="Unassembled WGS sequence"/>
</dbReference>